<dbReference type="eggNOG" id="ENOG5031VYF">
    <property type="taxonomic scope" value="Bacteria"/>
</dbReference>
<keyword evidence="1" id="KW-0472">Membrane</keyword>
<evidence type="ECO:0000313" key="2">
    <source>
        <dbReference type="EMBL" id="GAC69267.1"/>
    </source>
</evidence>
<feature type="transmembrane region" description="Helical" evidence="1">
    <location>
        <begin position="43"/>
        <end position="70"/>
    </location>
</feature>
<reference evidence="2 3" key="1">
    <citation type="submission" date="2013-01" db="EMBL/GenBank/DDBJ databases">
        <title>Whole genome shotgun sequence of Gordonia soli NBRC 108243.</title>
        <authorList>
            <person name="Isaki-Nakamura S."/>
            <person name="Hosoyama A."/>
            <person name="Tsuchikane K."/>
            <person name="Ando Y."/>
            <person name="Baba S."/>
            <person name="Ohji S."/>
            <person name="Hamada M."/>
            <person name="Tamura T."/>
            <person name="Yamazoe A."/>
            <person name="Yamazaki S."/>
            <person name="Fujita N."/>
        </authorList>
    </citation>
    <scope>NUCLEOTIDE SEQUENCE [LARGE SCALE GENOMIC DNA]</scope>
    <source>
        <strain evidence="2 3">NBRC 108243</strain>
    </source>
</reference>
<dbReference type="Proteomes" id="UP000011666">
    <property type="component" value="Unassembled WGS sequence"/>
</dbReference>
<gene>
    <name evidence="2" type="ORF">GS4_23_00640</name>
</gene>
<feature type="transmembrane region" description="Helical" evidence="1">
    <location>
        <begin position="82"/>
        <end position="103"/>
    </location>
</feature>
<dbReference type="AlphaFoldDB" id="M0QP94"/>
<keyword evidence="1" id="KW-1133">Transmembrane helix</keyword>
<keyword evidence="3" id="KW-1185">Reference proteome</keyword>
<sequence length="115" mass="13225">MFLMTWTRGDPACDHGLDHERRWSAAVYAGHMTERADRVRETVWALLTTFVLVVRLLATIAMVLFVVGWAVVSVRQSVLNGWLWPSIGSCVALLISTWLYSYLRARHPRRNGWEP</sequence>
<comment type="caution">
    <text evidence="2">The sequence shown here is derived from an EMBL/GenBank/DDBJ whole genome shotgun (WGS) entry which is preliminary data.</text>
</comment>
<protein>
    <submittedName>
        <fullName evidence="2">Uncharacterized protein</fullName>
    </submittedName>
</protein>
<evidence type="ECO:0000313" key="3">
    <source>
        <dbReference type="Proteomes" id="UP000011666"/>
    </source>
</evidence>
<evidence type="ECO:0000256" key="1">
    <source>
        <dbReference type="SAM" id="Phobius"/>
    </source>
</evidence>
<keyword evidence="1" id="KW-0812">Transmembrane</keyword>
<organism evidence="2 3">
    <name type="scientific">Gordonia soli NBRC 108243</name>
    <dbReference type="NCBI Taxonomy" id="1223545"/>
    <lineage>
        <taxon>Bacteria</taxon>
        <taxon>Bacillati</taxon>
        <taxon>Actinomycetota</taxon>
        <taxon>Actinomycetes</taxon>
        <taxon>Mycobacteriales</taxon>
        <taxon>Gordoniaceae</taxon>
        <taxon>Gordonia</taxon>
    </lineage>
</organism>
<dbReference type="EMBL" id="BANX01000023">
    <property type="protein sequence ID" value="GAC69267.1"/>
    <property type="molecule type" value="Genomic_DNA"/>
</dbReference>
<accession>M0QP94</accession>
<proteinExistence type="predicted"/>
<name>M0QP94_9ACTN</name>